<organism evidence="1 2">
    <name type="scientific">Toxoplasma gondii GAB2-2007-GAL-DOM2</name>
    <dbReference type="NCBI Taxonomy" id="1130820"/>
    <lineage>
        <taxon>Eukaryota</taxon>
        <taxon>Sar</taxon>
        <taxon>Alveolata</taxon>
        <taxon>Apicomplexa</taxon>
        <taxon>Conoidasida</taxon>
        <taxon>Coccidia</taxon>
        <taxon>Eucoccidiorida</taxon>
        <taxon>Eimeriorina</taxon>
        <taxon>Sarcocystidae</taxon>
        <taxon>Toxoplasma</taxon>
    </lineage>
</organism>
<protein>
    <submittedName>
        <fullName evidence="1">Uncharacterized protein</fullName>
    </submittedName>
</protein>
<dbReference type="Proteomes" id="UP000028837">
    <property type="component" value="Unassembled WGS sequence"/>
</dbReference>
<proteinExistence type="predicted"/>
<comment type="caution">
    <text evidence="1">The sequence shown here is derived from an EMBL/GenBank/DDBJ whole genome shotgun (WGS) entry which is preliminary data.</text>
</comment>
<gene>
    <name evidence="1" type="ORF">TGDOM2_248660</name>
</gene>
<dbReference type="VEuPathDB" id="ToxoDB:TGDOM2_248660"/>
<evidence type="ECO:0000313" key="1">
    <source>
        <dbReference type="EMBL" id="KFG46503.1"/>
    </source>
</evidence>
<reference evidence="1 2" key="1">
    <citation type="submission" date="2014-02" db="EMBL/GenBank/DDBJ databases">
        <authorList>
            <person name="Sibley D."/>
            <person name="Venepally P."/>
            <person name="Karamycheva S."/>
            <person name="Hadjithomas M."/>
            <person name="Khan A."/>
            <person name="Brunk B."/>
            <person name="Roos D."/>
            <person name="Caler E."/>
            <person name="Lorenzi H."/>
        </authorList>
    </citation>
    <scope>NUCLEOTIDE SEQUENCE [LARGE SCALE GENOMIC DNA]</scope>
    <source>
        <strain evidence="1 2">GAB2-2007-GAL-DOM2</strain>
    </source>
</reference>
<dbReference type="AlphaFoldDB" id="A0A086KQ35"/>
<sequence length="122" mass="14498">MGQESVQSTLFSSYEKFQQVIFSTSMAPHKYQPFKFIWDKYNWHAFFLRKERCYDKFYTVGVVALVGTTIYQGVSTFQNWNTTLQRLYEHYVKKEKARKDLAELIRMARENGVLPPGDESFE</sequence>
<name>A0A086KQ35_TOXGO</name>
<dbReference type="EMBL" id="AHZU02000268">
    <property type="protein sequence ID" value="KFG46503.1"/>
    <property type="molecule type" value="Genomic_DNA"/>
</dbReference>
<dbReference type="OrthoDB" id="445189at2759"/>
<evidence type="ECO:0000313" key="2">
    <source>
        <dbReference type="Proteomes" id="UP000028837"/>
    </source>
</evidence>
<accession>A0A086KQ35</accession>